<organism evidence="1 2">
    <name type="scientific">Subdoligranulum variabile</name>
    <dbReference type="NCBI Taxonomy" id="214851"/>
    <lineage>
        <taxon>Bacteria</taxon>
        <taxon>Bacillati</taxon>
        <taxon>Bacillota</taxon>
        <taxon>Clostridia</taxon>
        <taxon>Eubacteriales</taxon>
        <taxon>Oscillospiraceae</taxon>
        <taxon>Subdoligranulum</taxon>
    </lineage>
</organism>
<accession>A0A943DBP4</accession>
<proteinExistence type="predicted"/>
<protein>
    <recommendedName>
        <fullName evidence="3">Phage tail assembly protein</fullName>
    </recommendedName>
</protein>
<dbReference type="Proteomes" id="UP000759273">
    <property type="component" value="Unassembled WGS sequence"/>
</dbReference>
<evidence type="ECO:0000313" key="1">
    <source>
        <dbReference type="EMBL" id="MBS5331302.1"/>
    </source>
</evidence>
<comment type="caution">
    <text evidence="1">The sequence shown here is derived from an EMBL/GenBank/DDBJ whole genome shotgun (WGS) entry which is preliminary data.</text>
</comment>
<dbReference type="AlphaFoldDB" id="A0A943DBP4"/>
<evidence type="ECO:0000313" key="2">
    <source>
        <dbReference type="Proteomes" id="UP000759273"/>
    </source>
</evidence>
<sequence>MSAIDNKQLKAAQAEAATATDTYTHVFKKPFTYEDKTYEQLTLDFGSLTGRDFMAIDREVREREGRVPIVPVYDTSFLMRMVCRASKEKIDYDTIVAAPFAEFNAIRDKARSFLLRTEM</sequence>
<reference evidence="1" key="1">
    <citation type="submission" date="2021-02" db="EMBL/GenBank/DDBJ databases">
        <title>Infant gut strain persistence is associated with maternal origin, phylogeny, and functional potential including surface adhesion and iron acquisition.</title>
        <authorList>
            <person name="Lou Y.C."/>
        </authorList>
    </citation>
    <scope>NUCLEOTIDE SEQUENCE</scope>
    <source>
        <strain evidence="1">L3_101_000M1_dasL3_101_000M1_concoct_87</strain>
    </source>
</reference>
<dbReference type="EMBL" id="JAGZGG010000003">
    <property type="protein sequence ID" value="MBS5331302.1"/>
    <property type="molecule type" value="Genomic_DNA"/>
</dbReference>
<evidence type="ECO:0008006" key="3">
    <source>
        <dbReference type="Google" id="ProtNLM"/>
    </source>
</evidence>
<gene>
    <name evidence="1" type="ORF">KHY36_02080</name>
</gene>
<name>A0A943DBP4_9FIRM</name>